<feature type="transmembrane region" description="Helical" evidence="8">
    <location>
        <begin position="240"/>
        <end position="268"/>
    </location>
</feature>
<name>A0A8C5SK90_LATLA</name>
<keyword evidence="7" id="KW-0131">Cell cycle</keyword>
<dbReference type="GO" id="GO:0000086">
    <property type="term" value="P:G2/M transition of mitotic cell cycle"/>
    <property type="evidence" value="ECO:0007669"/>
    <property type="project" value="TreeGrafter"/>
</dbReference>
<feature type="domain" description="Rhodanese" evidence="9">
    <location>
        <begin position="304"/>
        <end position="373"/>
    </location>
</feature>
<reference evidence="10" key="1">
    <citation type="submission" date="2025-08" db="UniProtKB">
        <authorList>
            <consortium name="Ensembl"/>
        </authorList>
    </citation>
    <scope>IDENTIFICATION</scope>
</reference>
<dbReference type="Ensembl" id="ENSLLTT00000020555.1">
    <property type="protein sequence ID" value="ENSLLTP00000019820.1"/>
    <property type="gene ID" value="ENSLLTG00000014716.1"/>
</dbReference>
<evidence type="ECO:0000313" key="10">
    <source>
        <dbReference type="Ensembl" id="ENSLLTP00000019820.1"/>
    </source>
</evidence>
<evidence type="ECO:0000259" key="9">
    <source>
        <dbReference type="PROSITE" id="PS50206"/>
    </source>
</evidence>
<dbReference type="SMART" id="SM00450">
    <property type="entry name" value="RHOD"/>
    <property type="match status" value="1"/>
</dbReference>
<dbReference type="GeneTree" id="ENSGT00940000160737"/>
<dbReference type="Pfam" id="PF00581">
    <property type="entry name" value="Rhodanese"/>
    <property type="match status" value="1"/>
</dbReference>
<dbReference type="GO" id="GO:0010971">
    <property type="term" value="P:positive regulation of G2/M transition of mitotic cell cycle"/>
    <property type="evidence" value="ECO:0007669"/>
    <property type="project" value="TreeGrafter"/>
</dbReference>
<gene>
    <name evidence="10" type="primary">CDC25A</name>
</gene>
<dbReference type="GO" id="GO:0005634">
    <property type="term" value="C:nucleus"/>
    <property type="evidence" value="ECO:0007669"/>
    <property type="project" value="TreeGrafter"/>
</dbReference>
<reference evidence="10" key="2">
    <citation type="submission" date="2025-09" db="UniProtKB">
        <authorList>
            <consortium name="Ensembl"/>
        </authorList>
    </citation>
    <scope>IDENTIFICATION</scope>
</reference>
<dbReference type="PANTHER" id="PTHR10828">
    <property type="entry name" value="M-PHASE INDUCER PHOSPHATASE DUAL SPECIFICITY PHOSPHATASE CDC25"/>
    <property type="match status" value="1"/>
</dbReference>
<dbReference type="Proteomes" id="UP000694406">
    <property type="component" value="Unplaced"/>
</dbReference>
<dbReference type="InterPro" id="IPR000751">
    <property type="entry name" value="MPI_Phosphatase"/>
</dbReference>
<keyword evidence="5" id="KW-0378">Hydrolase</keyword>
<feature type="transmembrane region" description="Helical" evidence="8">
    <location>
        <begin position="26"/>
        <end position="50"/>
    </location>
</feature>
<dbReference type="GO" id="GO:0110032">
    <property type="term" value="P:positive regulation of G2/MI transition of meiotic cell cycle"/>
    <property type="evidence" value="ECO:0007669"/>
    <property type="project" value="TreeGrafter"/>
</dbReference>
<dbReference type="PANTHER" id="PTHR10828:SF46">
    <property type="entry name" value="M-PHASE INDUCER PHOSPHATASE 1"/>
    <property type="match status" value="1"/>
</dbReference>
<dbReference type="AlphaFoldDB" id="A0A8C5SK90"/>
<evidence type="ECO:0000313" key="11">
    <source>
        <dbReference type="Proteomes" id="UP000694406"/>
    </source>
</evidence>
<dbReference type="InterPro" id="IPR001763">
    <property type="entry name" value="Rhodanese-like_dom"/>
</dbReference>
<evidence type="ECO:0000256" key="1">
    <source>
        <dbReference type="ARBA" id="ARBA00011065"/>
    </source>
</evidence>
<evidence type="ECO:0000256" key="7">
    <source>
        <dbReference type="ARBA" id="ARBA00023306"/>
    </source>
</evidence>
<dbReference type="InterPro" id="IPR036873">
    <property type="entry name" value="Rhodanese-like_dom_sf"/>
</dbReference>
<protein>
    <recommendedName>
        <fullName evidence="2">protein-tyrosine-phosphatase</fullName>
        <ecNumber evidence="2">3.1.3.48</ecNumber>
    </recommendedName>
</protein>
<dbReference type="PROSITE" id="PS50206">
    <property type="entry name" value="RHODANESE_3"/>
    <property type="match status" value="1"/>
</dbReference>
<keyword evidence="4" id="KW-0498">Mitosis</keyword>
<dbReference type="EC" id="3.1.3.48" evidence="2"/>
<dbReference type="GO" id="GO:0051301">
    <property type="term" value="P:cell division"/>
    <property type="evidence" value="ECO:0007669"/>
    <property type="project" value="UniProtKB-KW"/>
</dbReference>
<keyword evidence="11" id="KW-1185">Reference proteome</keyword>
<evidence type="ECO:0000256" key="6">
    <source>
        <dbReference type="ARBA" id="ARBA00022912"/>
    </source>
</evidence>
<evidence type="ECO:0000256" key="3">
    <source>
        <dbReference type="ARBA" id="ARBA00022618"/>
    </source>
</evidence>
<keyword evidence="8" id="KW-1133">Transmembrane helix</keyword>
<dbReference type="GO" id="GO:0005737">
    <property type="term" value="C:cytoplasm"/>
    <property type="evidence" value="ECO:0007669"/>
    <property type="project" value="TreeGrafter"/>
</dbReference>
<keyword evidence="6" id="KW-0904">Protein phosphatase</keyword>
<dbReference type="SUPFAM" id="SSF52821">
    <property type="entry name" value="Rhodanese/Cell cycle control phosphatase"/>
    <property type="match status" value="1"/>
</dbReference>
<dbReference type="GO" id="GO:0004725">
    <property type="term" value="F:protein tyrosine phosphatase activity"/>
    <property type="evidence" value="ECO:0007669"/>
    <property type="project" value="UniProtKB-EC"/>
</dbReference>
<dbReference type="Gene3D" id="3.40.250.10">
    <property type="entry name" value="Rhodanese-like domain"/>
    <property type="match status" value="1"/>
</dbReference>
<keyword evidence="8" id="KW-0472">Membrane</keyword>
<evidence type="ECO:0000256" key="4">
    <source>
        <dbReference type="ARBA" id="ARBA00022776"/>
    </source>
</evidence>
<accession>A0A8C5SK90</accession>
<evidence type="ECO:0000256" key="5">
    <source>
        <dbReference type="ARBA" id="ARBA00022801"/>
    </source>
</evidence>
<sequence length="449" mass="50540">MTNLSMPMTMSKWCSSYFGTVPKVPIAIGSTLACLCHSHSIFIFIVHGLLGCSPALKRNHSARLDWDVFQALAPEENKENVSWVFSAIPAEKETAMYSASGNCSPEVISGIFFFFFLEPTCKSSPFPARKRTTQELHNIHFHHSWCFVPPHPFPPHFCLQNDAETPSDMSCLWTSPLVVTTSEDLLVSLDPKSKGLGHSSGEHRSKLRTIVDFGLSLKKPKPEAIIPPSSLIFSQFNNRLLFAACARWCVCLGVCVFGCVCCLIFFVMPLQGYLFHTVDGKHQDLKYIDPEMIVAVLNGSFSVFITQCVIIDCRFPYEYAGGHIKGAVNLPMEQDVEDFLLKKPLVSSGNKRIIVVFHCEFSSEPCSPAFADLGPGLAHSVSQPTITQSSTILQRGYKDFFLKSYCEPQSYRPMHHKDFKEDLRTFRTRSRTWAGEKSKREHYSRLKKL</sequence>
<keyword evidence="8" id="KW-0812">Transmembrane</keyword>
<comment type="similarity">
    <text evidence="1">Belongs to the MPI phosphatase family.</text>
</comment>
<proteinExistence type="inferred from homology"/>
<evidence type="ECO:0000256" key="8">
    <source>
        <dbReference type="SAM" id="Phobius"/>
    </source>
</evidence>
<evidence type="ECO:0000256" key="2">
    <source>
        <dbReference type="ARBA" id="ARBA00013064"/>
    </source>
</evidence>
<keyword evidence="3" id="KW-0132">Cell division</keyword>
<dbReference type="PRINTS" id="PR00716">
    <property type="entry name" value="MPIPHPHTASE"/>
</dbReference>
<organism evidence="10 11">
    <name type="scientific">Laticauda laticaudata</name>
    <name type="common">Blue-ringed sea krait</name>
    <name type="synonym">Blue-lipped sea krait</name>
    <dbReference type="NCBI Taxonomy" id="8630"/>
    <lineage>
        <taxon>Eukaryota</taxon>
        <taxon>Metazoa</taxon>
        <taxon>Chordata</taxon>
        <taxon>Craniata</taxon>
        <taxon>Vertebrata</taxon>
        <taxon>Euteleostomi</taxon>
        <taxon>Lepidosauria</taxon>
        <taxon>Squamata</taxon>
        <taxon>Bifurcata</taxon>
        <taxon>Unidentata</taxon>
        <taxon>Episquamata</taxon>
        <taxon>Toxicofera</taxon>
        <taxon>Serpentes</taxon>
        <taxon>Colubroidea</taxon>
        <taxon>Elapidae</taxon>
        <taxon>Laticaudinae</taxon>
        <taxon>Laticauda</taxon>
    </lineage>
</organism>